<feature type="transmembrane region" description="Helical" evidence="11">
    <location>
        <begin position="212"/>
        <end position="231"/>
    </location>
</feature>
<comment type="caution">
    <text evidence="13">The sequence shown here is derived from an EMBL/GenBank/DDBJ whole genome shotgun (WGS) entry which is preliminary data.</text>
</comment>
<evidence type="ECO:0000256" key="3">
    <source>
        <dbReference type="ARBA" id="ARBA00022692"/>
    </source>
</evidence>
<keyword evidence="6 10" id="KW-0862">Zinc</keyword>
<dbReference type="GO" id="GO:0006508">
    <property type="term" value="P:proteolysis"/>
    <property type="evidence" value="ECO:0007669"/>
    <property type="project" value="UniProtKB-KW"/>
</dbReference>
<keyword evidence="3 11" id="KW-0812">Transmembrane</keyword>
<evidence type="ECO:0000313" key="14">
    <source>
        <dbReference type="Proteomes" id="UP000664731"/>
    </source>
</evidence>
<dbReference type="Pfam" id="PF01435">
    <property type="entry name" value="Peptidase_M48"/>
    <property type="match status" value="1"/>
</dbReference>
<organism evidence="13 14">
    <name type="scientific">Comamonas denitrificans</name>
    <dbReference type="NCBI Taxonomy" id="117506"/>
    <lineage>
        <taxon>Bacteria</taxon>
        <taxon>Pseudomonadati</taxon>
        <taxon>Pseudomonadota</taxon>
        <taxon>Betaproteobacteria</taxon>
        <taxon>Burkholderiales</taxon>
        <taxon>Comamonadaceae</taxon>
        <taxon>Comamonas</taxon>
    </lineage>
</organism>
<feature type="domain" description="Peptidase M48" evidence="12">
    <location>
        <begin position="103"/>
        <end position="326"/>
    </location>
</feature>
<keyword evidence="8 10" id="KW-0482">Metalloprotease</keyword>
<dbReference type="AlphaFoldDB" id="A0A939KBB4"/>
<comment type="similarity">
    <text evidence="10">Belongs to the peptidase M48 family.</text>
</comment>
<keyword evidence="5 10" id="KW-0378">Hydrolase</keyword>
<reference evidence="13" key="1">
    <citation type="submission" date="2021-03" db="EMBL/GenBank/DDBJ databases">
        <title>Comamonas denitrificans.</title>
        <authorList>
            <person name="Finster K."/>
        </authorList>
    </citation>
    <scope>NUCLEOTIDE SEQUENCE</scope>
    <source>
        <strain evidence="13">MM2021_4</strain>
    </source>
</reference>
<evidence type="ECO:0000256" key="7">
    <source>
        <dbReference type="ARBA" id="ARBA00022989"/>
    </source>
</evidence>
<keyword evidence="4" id="KW-0479">Metal-binding</keyword>
<keyword evidence="14" id="KW-1185">Reference proteome</keyword>
<dbReference type="EMBL" id="JAFNME010000009">
    <property type="protein sequence ID" value="MBO1249317.1"/>
    <property type="molecule type" value="Genomic_DNA"/>
</dbReference>
<feature type="transmembrane region" description="Helical" evidence="11">
    <location>
        <begin position="180"/>
        <end position="200"/>
    </location>
</feature>
<evidence type="ECO:0000259" key="12">
    <source>
        <dbReference type="Pfam" id="PF01435"/>
    </source>
</evidence>
<dbReference type="GO" id="GO:0004222">
    <property type="term" value="F:metalloendopeptidase activity"/>
    <property type="evidence" value="ECO:0007669"/>
    <property type="project" value="InterPro"/>
</dbReference>
<protein>
    <submittedName>
        <fullName evidence="13">M48 family metalloprotease</fullName>
    </submittedName>
</protein>
<dbReference type="PANTHER" id="PTHR43221">
    <property type="entry name" value="PROTEASE HTPX"/>
    <property type="match status" value="1"/>
</dbReference>
<evidence type="ECO:0000256" key="8">
    <source>
        <dbReference type="ARBA" id="ARBA00023049"/>
    </source>
</evidence>
<evidence type="ECO:0000256" key="11">
    <source>
        <dbReference type="SAM" id="Phobius"/>
    </source>
</evidence>
<feature type="transmembrane region" description="Helical" evidence="11">
    <location>
        <begin position="21"/>
        <end position="47"/>
    </location>
</feature>
<gene>
    <name evidence="13" type="ORF">J1777_05630</name>
</gene>
<feature type="transmembrane region" description="Helical" evidence="11">
    <location>
        <begin position="53"/>
        <end position="75"/>
    </location>
</feature>
<evidence type="ECO:0000256" key="9">
    <source>
        <dbReference type="ARBA" id="ARBA00023136"/>
    </source>
</evidence>
<keyword evidence="1" id="KW-1003">Cell membrane</keyword>
<dbReference type="PANTHER" id="PTHR43221:SF2">
    <property type="entry name" value="PROTEASE HTPX HOMOLOG"/>
    <property type="match status" value="1"/>
</dbReference>
<dbReference type="InterPro" id="IPR001915">
    <property type="entry name" value="Peptidase_M48"/>
</dbReference>
<keyword evidence="2 10" id="KW-0645">Protease</keyword>
<evidence type="ECO:0000256" key="6">
    <source>
        <dbReference type="ARBA" id="ARBA00022833"/>
    </source>
</evidence>
<dbReference type="RefSeq" id="WP_207574839.1">
    <property type="nucleotide sequence ID" value="NZ_JAFNME010000009.1"/>
</dbReference>
<proteinExistence type="inferred from homology"/>
<evidence type="ECO:0000256" key="1">
    <source>
        <dbReference type="ARBA" id="ARBA00022475"/>
    </source>
</evidence>
<evidence type="ECO:0000256" key="2">
    <source>
        <dbReference type="ARBA" id="ARBA00022670"/>
    </source>
</evidence>
<sequence>MARAPRFWDTQHTARQRTRGLLLGFFVCVLLCLATVHLGLTLAWWLLFHGWPYPRGFVLTNMGVTLFFILGGWWVEHDAMRGGGRKLALLVGARPAQAERNLAERQLVNTVQEMCVAAHMQPPQVVVLARADAINAFAAGWSPEDSIIAVTQGALDYLTRDELQGLVAHELSHLKEGDTYLNMHLVGMVYGLELIYNFGAALRDEAGVLGRWFGSAIMAAGWIGWFSGKLLKAAVSRQREWLADARALQWTRNPAGLGGVLRKVLYQRQQAQRQRGSWHSDRRSYTGLNHPLVQHMLLAEVPDSGRLAHWLDAHPPLQARIAKVYGRAMPAMALQQDEQSP</sequence>
<name>A0A939KBB4_9BURK</name>
<dbReference type="GO" id="GO:0046872">
    <property type="term" value="F:metal ion binding"/>
    <property type="evidence" value="ECO:0007669"/>
    <property type="project" value="UniProtKB-KW"/>
</dbReference>
<dbReference type="Proteomes" id="UP000664731">
    <property type="component" value="Unassembled WGS sequence"/>
</dbReference>
<dbReference type="InterPro" id="IPR050083">
    <property type="entry name" value="HtpX_protease"/>
</dbReference>
<keyword evidence="9 11" id="KW-0472">Membrane</keyword>
<evidence type="ECO:0000256" key="10">
    <source>
        <dbReference type="RuleBase" id="RU003983"/>
    </source>
</evidence>
<comment type="cofactor">
    <cofactor evidence="10">
        <name>Zn(2+)</name>
        <dbReference type="ChEBI" id="CHEBI:29105"/>
    </cofactor>
    <text evidence="10">Binds 1 zinc ion per subunit.</text>
</comment>
<evidence type="ECO:0000313" key="13">
    <source>
        <dbReference type="EMBL" id="MBO1249317.1"/>
    </source>
</evidence>
<accession>A0A939KBB4</accession>
<evidence type="ECO:0000256" key="4">
    <source>
        <dbReference type="ARBA" id="ARBA00022723"/>
    </source>
</evidence>
<evidence type="ECO:0000256" key="5">
    <source>
        <dbReference type="ARBA" id="ARBA00022801"/>
    </source>
</evidence>
<keyword evidence="7 11" id="KW-1133">Transmembrane helix</keyword>
<dbReference type="Gene3D" id="3.30.2010.10">
    <property type="entry name" value="Metalloproteases ('zincins'), catalytic domain"/>
    <property type="match status" value="1"/>
</dbReference>